<evidence type="ECO:0000256" key="3">
    <source>
        <dbReference type="SAM" id="SignalP"/>
    </source>
</evidence>
<reference evidence="6" key="1">
    <citation type="journal article" date="2020" name="Stud. Mycol.">
        <title>101 Dothideomycetes genomes: a test case for predicting lifestyles and emergence of pathogens.</title>
        <authorList>
            <person name="Haridas S."/>
            <person name="Albert R."/>
            <person name="Binder M."/>
            <person name="Bloem J."/>
            <person name="Labutti K."/>
            <person name="Salamov A."/>
            <person name="Andreopoulos B."/>
            <person name="Baker S."/>
            <person name="Barry K."/>
            <person name="Bills G."/>
            <person name="Bluhm B."/>
            <person name="Cannon C."/>
            <person name="Castanera R."/>
            <person name="Culley D."/>
            <person name="Daum C."/>
            <person name="Ezra D."/>
            <person name="Gonzalez J."/>
            <person name="Henrissat B."/>
            <person name="Kuo A."/>
            <person name="Liang C."/>
            <person name="Lipzen A."/>
            <person name="Lutzoni F."/>
            <person name="Magnuson J."/>
            <person name="Mondo S."/>
            <person name="Nolan M."/>
            <person name="Ohm R."/>
            <person name="Pangilinan J."/>
            <person name="Park H.-J."/>
            <person name="Ramirez L."/>
            <person name="Alfaro M."/>
            <person name="Sun H."/>
            <person name="Tritt A."/>
            <person name="Yoshinaga Y."/>
            <person name="Zwiers L.-H."/>
            <person name="Turgeon B."/>
            <person name="Goodwin S."/>
            <person name="Spatafora J."/>
            <person name="Crous P."/>
            <person name="Grigoriev I."/>
        </authorList>
    </citation>
    <scope>NUCLEOTIDE SEQUENCE</scope>
    <source>
        <strain evidence="6">CBS 175.79</strain>
    </source>
</reference>
<dbReference type="PANTHER" id="PTHR28154">
    <property type="entry name" value="CELL WALL SYNTHESIS PROTEIN KNH1-RELATED"/>
    <property type="match status" value="1"/>
</dbReference>
<name>A0A6A5Y2I8_9PLEO</name>
<evidence type="ECO:0000313" key="6">
    <source>
        <dbReference type="EMBL" id="KAF2019257.1"/>
    </source>
</evidence>
<evidence type="ECO:0000259" key="5">
    <source>
        <dbReference type="Pfam" id="PF10342"/>
    </source>
</evidence>
<dbReference type="GO" id="GO:0042546">
    <property type="term" value="P:cell wall biogenesis"/>
    <property type="evidence" value="ECO:0007669"/>
    <property type="project" value="InterPro"/>
</dbReference>
<dbReference type="PANTHER" id="PTHR28154:SF1">
    <property type="entry name" value="CELL WALL SYNTHESIS PROTEIN KNH1-RELATED"/>
    <property type="match status" value="1"/>
</dbReference>
<accession>A0A6A5Y2I8</accession>
<feature type="chain" id="PRO_5025653164" evidence="3">
    <location>
        <begin position="19"/>
        <end position="261"/>
    </location>
</feature>
<feature type="region of interest" description="Disordered" evidence="2">
    <location>
        <begin position="151"/>
        <end position="171"/>
    </location>
</feature>
<organism evidence="6 7">
    <name type="scientific">Aaosphaeria arxii CBS 175.79</name>
    <dbReference type="NCBI Taxonomy" id="1450172"/>
    <lineage>
        <taxon>Eukaryota</taxon>
        <taxon>Fungi</taxon>
        <taxon>Dikarya</taxon>
        <taxon>Ascomycota</taxon>
        <taxon>Pezizomycotina</taxon>
        <taxon>Dothideomycetes</taxon>
        <taxon>Pleosporomycetidae</taxon>
        <taxon>Pleosporales</taxon>
        <taxon>Pleosporales incertae sedis</taxon>
        <taxon>Aaosphaeria</taxon>
    </lineage>
</organism>
<dbReference type="OrthoDB" id="2432613at2759"/>
<dbReference type="GO" id="GO:0005576">
    <property type="term" value="C:extracellular region"/>
    <property type="evidence" value="ECO:0007669"/>
    <property type="project" value="TreeGrafter"/>
</dbReference>
<keyword evidence="1 3" id="KW-0732">Signal</keyword>
<dbReference type="InterPro" id="IPR008659">
    <property type="entry name" value="Kre9/Knh1_C"/>
</dbReference>
<dbReference type="Pfam" id="PF10342">
    <property type="entry name" value="Kre9_KNH"/>
    <property type="match status" value="1"/>
</dbReference>
<feature type="signal peptide" evidence="3">
    <location>
        <begin position="1"/>
        <end position="18"/>
    </location>
</feature>
<dbReference type="Proteomes" id="UP000799778">
    <property type="component" value="Unassembled WGS sequence"/>
</dbReference>
<evidence type="ECO:0000256" key="1">
    <source>
        <dbReference type="ARBA" id="ARBA00022729"/>
    </source>
</evidence>
<gene>
    <name evidence="6" type="ORF">BU24DRAFT_418844</name>
</gene>
<keyword evidence="7" id="KW-1185">Reference proteome</keyword>
<dbReference type="GO" id="GO:0006078">
    <property type="term" value="P:(1-&gt;6)-beta-D-glucan biosynthetic process"/>
    <property type="evidence" value="ECO:0007669"/>
    <property type="project" value="InterPro"/>
</dbReference>
<dbReference type="Pfam" id="PF05390">
    <property type="entry name" value="Kre9_KNH1_C"/>
    <property type="match status" value="1"/>
</dbReference>
<feature type="domain" description="Yeast cell wall synthesis Kre9/Knh1-like N-terminal" evidence="5">
    <location>
        <begin position="24"/>
        <end position="131"/>
    </location>
</feature>
<dbReference type="AlphaFoldDB" id="A0A6A5Y2I8"/>
<dbReference type="EMBL" id="ML978067">
    <property type="protein sequence ID" value="KAF2019257.1"/>
    <property type="molecule type" value="Genomic_DNA"/>
</dbReference>
<dbReference type="GeneID" id="54284463"/>
<evidence type="ECO:0000313" key="7">
    <source>
        <dbReference type="Proteomes" id="UP000799778"/>
    </source>
</evidence>
<evidence type="ECO:0000259" key="4">
    <source>
        <dbReference type="Pfam" id="PF05390"/>
    </source>
</evidence>
<feature type="domain" description="Yeast cell wall synthesis Kre9/Knh1 C-terminal" evidence="4">
    <location>
        <begin position="173"/>
        <end position="251"/>
    </location>
</feature>
<sequence length="261" mass="27127">MLLTPLALLTALTTLVSADIQFTSPKAGSTIAGGTAVTIEWKDSGDGIAIADLTAYDLFLCAGGNDASTIIQLPVQLSAAGSTFVVTGNKASGPIGLTVGASTPKNAYFFKMISTATKGGTITNYSPRFSLSGMTGTFPQAVLDGMKNVEGTDGPPSQDNTNAGAVNPADGDYGVEYTMQTGATRYAPMQPVPPTKITKKQATQRFPTSSVVLATTFLPIPKAQTTITKPQTFSVSSRENTAAPAPMPTDDMAKFLARWKD</sequence>
<evidence type="ECO:0000256" key="2">
    <source>
        <dbReference type="SAM" id="MobiDB-lite"/>
    </source>
</evidence>
<dbReference type="GO" id="GO:0031505">
    <property type="term" value="P:fungal-type cell wall organization"/>
    <property type="evidence" value="ECO:0007669"/>
    <property type="project" value="TreeGrafter"/>
</dbReference>
<feature type="compositionally biased region" description="Polar residues" evidence="2">
    <location>
        <begin position="155"/>
        <end position="164"/>
    </location>
</feature>
<protein>
    <submittedName>
        <fullName evidence="6">Uncharacterized protein</fullName>
    </submittedName>
</protein>
<proteinExistence type="predicted"/>
<dbReference type="InterPro" id="IPR018466">
    <property type="entry name" value="Kre9/Knh1-like_N"/>
</dbReference>
<dbReference type="RefSeq" id="XP_033387596.1">
    <property type="nucleotide sequence ID" value="XM_033527066.1"/>
</dbReference>
<dbReference type="InterPro" id="IPR045328">
    <property type="entry name" value="Kre9/Knh1"/>
</dbReference>